<dbReference type="EMBL" id="DSFH01000024">
    <property type="protein sequence ID" value="HEW63705.1"/>
    <property type="molecule type" value="Genomic_DNA"/>
</dbReference>
<accession>A0A7C2VHJ8</accession>
<evidence type="ECO:0000313" key="1">
    <source>
        <dbReference type="EMBL" id="HEW63705.1"/>
    </source>
</evidence>
<comment type="caution">
    <text evidence="1">The sequence shown here is derived from an EMBL/GenBank/DDBJ whole genome shotgun (WGS) entry which is preliminary data.</text>
</comment>
<dbReference type="AlphaFoldDB" id="A0A7C2VHJ8"/>
<sequence>MKKILIAGLLPYDSGKTTFSISLILHLRDMGIKAHPFKPVSSHNIFTQSSSFSESINMKLLAGGDALQYKHAFDFDIDMLKATNPLDLLLSPTDPSIYLKNSRLPSYYEDQENLFKLVSLMRITECKTMSAKHYFIRDNTDLFPPSFRKNIEHLSSITEALPISLDEALKILRSRELEDNFDICLERIGKGFNTIIVESFSDSLFPYFSSLKDSSMIIVVSPGRAFAYFDEEKMKKIKELKGIPKGSPRTMYLISRYEPDLDEALDLKDPLSSSSKLLSEISKRIDGN</sequence>
<reference evidence="1" key="1">
    <citation type="journal article" date="2020" name="mSystems">
        <title>Genome- and Community-Level Interaction Insights into Carbon Utilization and Element Cycling Functions of Hydrothermarchaeota in Hydrothermal Sediment.</title>
        <authorList>
            <person name="Zhou Z."/>
            <person name="Liu Y."/>
            <person name="Xu W."/>
            <person name="Pan J."/>
            <person name="Luo Z.H."/>
            <person name="Li M."/>
        </authorList>
    </citation>
    <scope>NUCLEOTIDE SEQUENCE [LARGE SCALE GENOMIC DNA]</scope>
    <source>
        <strain evidence="1">SpSt-1261</strain>
    </source>
</reference>
<organism evidence="1">
    <name type="scientific">Fervidicoccus fontis</name>
    <dbReference type="NCBI Taxonomy" id="683846"/>
    <lineage>
        <taxon>Archaea</taxon>
        <taxon>Thermoproteota</taxon>
        <taxon>Thermoprotei</taxon>
        <taxon>Fervidicoccales</taxon>
        <taxon>Fervidicoccaceae</taxon>
        <taxon>Fervidicoccus</taxon>
    </lineage>
</organism>
<dbReference type="RefSeq" id="WP_272984989.1">
    <property type="nucleotide sequence ID" value="NZ_DSFH01000024.1"/>
</dbReference>
<gene>
    <name evidence="1" type="ORF">ENO39_01410</name>
</gene>
<evidence type="ECO:0008006" key="2">
    <source>
        <dbReference type="Google" id="ProtNLM"/>
    </source>
</evidence>
<dbReference type="Proteomes" id="UP000886076">
    <property type="component" value="Unassembled WGS sequence"/>
</dbReference>
<protein>
    <recommendedName>
        <fullName evidence="2">ATPase</fullName>
    </recommendedName>
</protein>
<dbReference type="SUPFAM" id="SSF52540">
    <property type="entry name" value="P-loop containing nucleoside triphosphate hydrolases"/>
    <property type="match status" value="1"/>
</dbReference>
<name>A0A7C2VHJ8_9CREN</name>
<dbReference type="InterPro" id="IPR027417">
    <property type="entry name" value="P-loop_NTPase"/>
</dbReference>
<proteinExistence type="predicted"/>